<accession>A0A226DE46</accession>
<dbReference type="InterPro" id="IPR001128">
    <property type="entry name" value="Cyt_P450"/>
</dbReference>
<dbReference type="InterPro" id="IPR036396">
    <property type="entry name" value="Cyt_P450_sf"/>
</dbReference>
<dbReference type="GO" id="GO:0005737">
    <property type="term" value="C:cytoplasm"/>
    <property type="evidence" value="ECO:0007669"/>
    <property type="project" value="TreeGrafter"/>
</dbReference>
<feature type="signal peptide" evidence="5">
    <location>
        <begin position="1"/>
        <end position="23"/>
    </location>
</feature>
<dbReference type="Gene3D" id="1.10.630.10">
    <property type="entry name" value="Cytochrome P450"/>
    <property type="match status" value="1"/>
</dbReference>
<keyword evidence="5" id="KW-0732">Signal</keyword>
<keyword evidence="4" id="KW-0503">Monooxygenase</keyword>
<dbReference type="GO" id="GO:0016712">
    <property type="term" value="F:oxidoreductase activity, acting on paired donors, with incorporation or reduction of molecular oxygen, reduced flavin or flavoprotein as one donor, and incorporation of one atom of oxygen"/>
    <property type="evidence" value="ECO:0007669"/>
    <property type="project" value="TreeGrafter"/>
</dbReference>
<dbReference type="GO" id="GO:0008395">
    <property type="term" value="F:steroid hydroxylase activity"/>
    <property type="evidence" value="ECO:0007669"/>
    <property type="project" value="TreeGrafter"/>
</dbReference>
<dbReference type="PANTHER" id="PTHR24300:SF403">
    <property type="entry name" value="CYTOCHROME P450 306A1"/>
    <property type="match status" value="1"/>
</dbReference>
<dbReference type="GO" id="GO:0005506">
    <property type="term" value="F:iron ion binding"/>
    <property type="evidence" value="ECO:0007669"/>
    <property type="project" value="InterPro"/>
</dbReference>
<feature type="chain" id="PRO_5013234390" evidence="5">
    <location>
        <begin position="24"/>
        <end position="198"/>
    </location>
</feature>
<dbReference type="PANTHER" id="PTHR24300">
    <property type="entry name" value="CYTOCHROME P450 508A4-RELATED"/>
    <property type="match status" value="1"/>
</dbReference>
<dbReference type="GO" id="GO:0020037">
    <property type="term" value="F:heme binding"/>
    <property type="evidence" value="ECO:0007669"/>
    <property type="project" value="InterPro"/>
</dbReference>
<dbReference type="GO" id="GO:0006805">
    <property type="term" value="P:xenobiotic metabolic process"/>
    <property type="evidence" value="ECO:0007669"/>
    <property type="project" value="TreeGrafter"/>
</dbReference>
<evidence type="ECO:0000313" key="6">
    <source>
        <dbReference type="EMBL" id="OXA43400.1"/>
    </source>
</evidence>
<protein>
    <submittedName>
        <fullName evidence="6">Cytochrome P450 2J3</fullName>
    </submittedName>
</protein>
<comment type="similarity">
    <text evidence="1">Belongs to the cytochrome P450 family.</text>
</comment>
<dbReference type="Proteomes" id="UP000198287">
    <property type="component" value="Unassembled WGS sequence"/>
</dbReference>
<dbReference type="SUPFAM" id="SSF48264">
    <property type="entry name" value="Cytochrome P450"/>
    <property type="match status" value="1"/>
</dbReference>
<keyword evidence="7" id="KW-1185">Reference proteome</keyword>
<comment type="caution">
    <text evidence="6">The sequence shown here is derived from an EMBL/GenBank/DDBJ whole genome shotgun (WGS) entry which is preliminary data.</text>
</comment>
<keyword evidence="2" id="KW-0479">Metal-binding</keyword>
<evidence type="ECO:0000256" key="5">
    <source>
        <dbReference type="SAM" id="SignalP"/>
    </source>
</evidence>
<dbReference type="InterPro" id="IPR050182">
    <property type="entry name" value="Cytochrome_P450_fam2"/>
</dbReference>
<dbReference type="PRINTS" id="PR00463">
    <property type="entry name" value="EP450I"/>
</dbReference>
<keyword evidence="3" id="KW-0408">Iron</keyword>
<sequence>MFLEIGSLIFATLLFLWIYLSQKRPANFPPGPMGIPIFGYLPFLGATPHKKLGEIGTKWGPIFSLYYGSYPIVVLNTLPMIKDALRRDTFSGRPNHLLAMKLSRDGITFNDGPAGYEQRRFTLKTLRDLGFGKQSMEKLVEEEVHELVDYFGKNTNKPIELKHIFGLFVINALWSILVGDKFSVNDVRIQELYRMCIE</sequence>
<name>A0A226DE46_FOLCA</name>
<keyword evidence="4" id="KW-0560">Oxidoreductase</keyword>
<evidence type="ECO:0000313" key="7">
    <source>
        <dbReference type="Proteomes" id="UP000198287"/>
    </source>
</evidence>
<evidence type="ECO:0000256" key="1">
    <source>
        <dbReference type="ARBA" id="ARBA00010617"/>
    </source>
</evidence>
<evidence type="ECO:0000256" key="3">
    <source>
        <dbReference type="ARBA" id="ARBA00023004"/>
    </source>
</evidence>
<dbReference type="OMA" id="WNDSSAN"/>
<reference evidence="6 7" key="1">
    <citation type="submission" date="2015-12" db="EMBL/GenBank/DDBJ databases">
        <title>The genome of Folsomia candida.</title>
        <authorList>
            <person name="Faddeeva A."/>
            <person name="Derks M.F."/>
            <person name="Anvar Y."/>
            <person name="Smit S."/>
            <person name="Van Straalen N."/>
            <person name="Roelofs D."/>
        </authorList>
    </citation>
    <scope>NUCLEOTIDE SEQUENCE [LARGE SCALE GENOMIC DNA]</scope>
    <source>
        <strain evidence="6 7">VU population</strain>
        <tissue evidence="6">Whole body</tissue>
    </source>
</reference>
<dbReference type="GO" id="GO:0006082">
    <property type="term" value="P:organic acid metabolic process"/>
    <property type="evidence" value="ECO:0007669"/>
    <property type="project" value="TreeGrafter"/>
</dbReference>
<dbReference type="EMBL" id="LNIX01000022">
    <property type="protein sequence ID" value="OXA43400.1"/>
    <property type="molecule type" value="Genomic_DNA"/>
</dbReference>
<proteinExistence type="inferred from homology"/>
<dbReference type="OrthoDB" id="3934656at2759"/>
<evidence type="ECO:0000256" key="2">
    <source>
        <dbReference type="ARBA" id="ARBA00022723"/>
    </source>
</evidence>
<organism evidence="6 7">
    <name type="scientific">Folsomia candida</name>
    <name type="common">Springtail</name>
    <dbReference type="NCBI Taxonomy" id="158441"/>
    <lineage>
        <taxon>Eukaryota</taxon>
        <taxon>Metazoa</taxon>
        <taxon>Ecdysozoa</taxon>
        <taxon>Arthropoda</taxon>
        <taxon>Hexapoda</taxon>
        <taxon>Collembola</taxon>
        <taxon>Entomobryomorpha</taxon>
        <taxon>Isotomoidea</taxon>
        <taxon>Isotomidae</taxon>
        <taxon>Proisotominae</taxon>
        <taxon>Folsomia</taxon>
    </lineage>
</organism>
<dbReference type="InterPro" id="IPR002401">
    <property type="entry name" value="Cyt_P450_E_grp-I"/>
</dbReference>
<gene>
    <name evidence="6" type="ORF">Fcan01_21847</name>
</gene>
<dbReference type="Pfam" id="PF00067">
    <property type="entry name" value="p450"/>
    <property type="match status" value="1"/>
</dbReference>
<evidence type="ECO:0000256" key="4">
    <source>
        <dbReference type="ARBA" id="ARBA00023033"/>
    </source>
</evidence>
<dbReference type="AlphaFoldDB" id="A0A226DE46"/>